<accession>A0A9P1J425</accession>
<evidence type="ECO:0000313" key="1">
    <source>
        <dbReference type="EMBL" id="CAI5456543.1"/>
    </source>
</evidence>
<dbReference type="AlphaFoldDB" id="A0A9P1J425"/>
<organism evidence="1 2">
    <name type="scientific">Caenorhabditis angaria</name>
    <dbReference type="NCBI Taxonomy" id="860376"/>
    <lineage>
        <taxon>Eukaryota</taxon>
        <taxon>Metazoa</taxon>
        <taxon>Ecdysozoa</taxon>
        <taxon>Nematoda</taxon>
        <taxon>Chromadorea</taxon>
        <taxon>Rhabditida</taxon>
        <taxon>Rhabditina</taxon>
        <taxon>Rhabditomorpha</taxon>
        <taxon>Rhabditoidea</taxon>
        <taxon>Rhabditidae</taxon>
        <taxon>Peloderinae</taxon>
        <taxon>Caenorhabditis</taxon>
    </lineage>
</organism>
<comment type="caution">
    <text evidence="1">The sequence shown here is derived from an EMBL/GenBank/DDBJ whole genome shotgun (WGS) entry which is preliminary data.</text>
</comment>
<proteinExistence type="predicted"/>
<sequence length="156" mass="18384">MTYDNFFFYYCHTTCNSNYIIRSITSSTTWNIEMQSIFQMFKATSALGPEEISVENKNVFTHDNNQNSYYLKFGEHQFSCFSKGLIGMNLNEFISEYKSVDHIRIAILNGNADELLKQLQPKNLIIRHNILKRRMMFVNFSNNVLNIRNLLAYSEY</sequence>
<dbReference type="EMBL" id="CANHGI010000006">
    <property type="protein sequence ID" value="CAI5456543.1"/>
    <property type="molecule type" value="Genomic_DNA"/>
</dbReference>
<keyword evidence="2" id="KW-1185">Reference proteome</keyword>
<protein>
    <submittedName>
        <fullName evidence="1">Uncharacterized protein</fullName>
    </submittedName>
</protein>
<reference evidence="1" key="1">
    <citation type="submission" date="2022-11" db="EMBL/GenBank/DDBJ databases">
        <authorList>
            <person name="Kikuchi T."/>
        </authorList>
    </citation>
    <scope>NUCLEOTIDE SEQUENCE</scope>
    <source>
        <strain evidence="1">PS1010</strain>
    </source>
</reference>
<name>A0A9P1J425_9PELO</name>
<gene>
    <name evidence="1" type="ORF">CAMP_LOCUS19180</name>
</gene>
<dbReference type="Proteomes" id="UP001152747">
    <property type="component" value="Unassembled WGS sequence"/>
</dbReference>
<evidence type="ECO:0000313" key="2">
    <source>
        <dbReference type="Proteomes" id="UP001152747"/>
    </source>
</evidence>